<evidence type="ECO:0000313" key="2">
    <source>
        <dbReference type="EMBL" id="AJW77813.1"/>
    </source>
</evidence>
<dbReference type="Proteomes" id="UP000266634">
    <property type="component" value="Unassembled WGS sequence"/>
</dbReference>
<reference evidence="2 4" key="1">
    <citation type="journal article" date="2015" name="Genome Announc.">
        <title>Complete Genome Sequence of Clavibacter michiganensis subsp. insidiosus R1-1 Using PacBio Single-Molecule Real-Time Technology.</title>
        <authorList>
            <person name="Lu Y."/>
            <person name="Samac D.A."/>
            <person name="Glazebrook J."/>
            <person name="Ishimaru C.A."/>
        </authorList>
    </citation>
    <scope>NUCLEOTIDE SEQUENCE [LARGE SCALE GENOMIC DNA]</scope>
    <source>
        <strain evidence="2 4">R1-1</strain>
    </source>
</reference>
<dbReference type="AlphaFoldDB" id="A0A0D5CDX4"/>
<evidence type="ECO:0000313" key="3">
    <source>
        <dbReference type="EMBL" id="RIJ44759.1"/>
    </source>
</evidence>
<feature type="transmembrane region" description="Helical" evidence="1">
    <location>
        <begin position="24"/>
        <end position="42"/>
    </location>
</feature>
<evidence type="ECO:0000256" key="1">
    <source>
        <dbReference type="SAM" id="Phobius"/>
    </source>
</evidence>
<proteinExistence type="predicted"/>
<accession>A0A0D5CDX4</accession>
<dbReference type="KEGG" id="cmh:VO01_00365"/>
<evidence type="ECO:0000313" key="5">
    <source>
        <dbReference type="Proteomes" id="UP000266634"/>
    </source>
</evidence>
<keyword evidence="1" id="KW-0812">Transmembrane</keyword>
<evidence type="ECO:0000313" key="4">
    <source>
        <dbReference type="Proteomes" id="UP000032604"/>
    </source>
</evidence>
<gene>
    <name evidence="3" type="ORF">DZF93_01635</name>
    <name evidence="2" type="ORF">VO01_00365</name>
</gene>
<feature type="transmembrane region" description="Helical" evidence="1">
    <location>
        <begin position="215"/>
        <end position="235"/>
    </location>
</feature>
<dbReference type="EMBL" id="QWEA01000022">
    <property type="protein sequence ID" value="RIJ44759.1"/>
    <property type="molecule type" value="Genomic_DNA"/>
</dbReference>
<dbReference type="PATRIC" id="fig|33014.5.peg.81"/>
<organism evidence="2 4">
    <name type="scientific">Clavibacter michiganensis subsp. insidiosus</name>
    <dbReference type="NCBI Taxonomy" id="33014"/>
    <lineage>
        <taxon>Bacteria</taxon>
        <taxon>Bacillati</taxon>
        <taxon>Actinomycetota</taxon>
        <taxon>Actinomycetes</taxon>
        <taxon>Micrococcales</taxon>
        <taxon>Microbacteriaceae</taxon>
        <taxon>Clavibacter</taxon>
    </lineage>
</organism>
<dbReference type="RefSeq" id="WP_045526059.1">
    <property type="nucleotide sequence ID" value="NZ_QWDZ01000083.1"/>
</dbReference>
<feature type="transmembrane region" description="Helical" evidence="1">
    <location>
        <begin position="142"/>
        <end position="161"/>
    </location>
</feature>
<keyword evidence="1" id="KW-1133">Transmembrane helix</keyword>
<name>A0A0D5CDX4_9MICO</name>
<feature type="transmembrane region" description="Helical" evidence="1">
    <location>
        <begin position="111"/>
        <end position="136"/>
    </location>
</feature>
<feature type="transmembrane region" description="Helical" evidence="1">
    <location>
        <begin position="54"/>
        <end position="76"/>
    </location>
</feature>
<protein>
    <submittedName>
        <fullName evidence="2">Uncharacterized protein</fullName>
    </submittedName>
</protein>
<dbReference type="Proteomes" id="UP000032604">
    <property type="component" value="Chromosome"/>
</dbReference>
<dbReference type="EMBL" id="CP011043">
    <property type="protein sequence ID" value="AJW77813.1"/>
    <property type="molecule type" value="Genomic_DNA"/>
</dbReference>
<sequence>MTRPAMAVRAAAIEWRRSCHDRSVLAGLGLTLLPVVSLLGSLPDDPRNIPVELLASLADPLGVALLADVAMIAAACTSVRTSMAFHDGIVGRDTLALGHGLPMLMRAVNSVLVGALLGAVAWGVAALAVRLVAGVGVVDLQLLGPAIVVGSWAGAWGFAIGSLVRAPLVVLLVTLLTLAPALLLASMAQDAVAATPLGSLLDAVGFPIEDGRGKLGVASVITVAWLGTLLAVAILSDRLRPRLA</sequence>
<feature type="transmembrane region" description="Helical" evidence="1">
    <location>
        <begin position="168"/>
        <end position="188"/>
    </location>
</feature>
<keyword evidence="1" id="KW-0472">Membrane</keyword>
<reference evidence="3 5" key="2">
    <citation type="submission" date="2018-08" db="EMBL/GenBank/DDBJ databases">
        <title>Genome Sequence of Clavibacter michiganensis Subspecies type strains, and the Atypical Peach-Colored Strains Isolated from Tomato.</title>
        <authorList>
            <person name="Osdaghi E."/>
            <person name="Portier P."/>
            <person name="Briand M."/>
            <person name="Jacques M.-A."/>
        </authorList>
    </citation>
    <scope>NUCLEOTIDE SEQUENCE [LARGE SCALE GENOMIC DNA]</scope>
    <source>
        <strain evidence="3 5">CFBP 6488</strain>
    </source>
</reference>
<dbReference type="HOGENOM" id="CLU_1136477_0_0_11"/>